<organism evidence="2 3">
    <name type="scientific">Streptomyces ipomoeae</name>
    <dbReference type="NCBI Taxonomy" id="103232"/>
    <lineage>
        <taxon>Bacteria</taxon>
        <taxon>Bacillati</taxon>
        <taxon>Actinomycetota</taxon>
        <taxon>Actinomycetes</taxon>
        <taxon>Kitasatosporales</taxon>
        <taxon>Streptomycetaceae</taxon>
        <taxon>Streptomyces</taxon>
    </lineage>
</organism>
<accession>A0A540Q148</accession>
<name>A0A540Q148_9ACTN</name>
<reference evidence="2 3" key="1">
    <citation type="submission" date="2019-03" db="EMBL/GenBank/DDBJ databases">
        <title>Comparative genomic analyses of the sweetpotato soil rot pathogen, Streptomyces ipomoeae.</title>
        <authorList>
            <person name="Ruschel Soares N."/>
            <person name="Badger J.H."/>
            <person name="Huguet-Tapia J.C."/>
            <person name="Clark C.A."/>
            <person name="Pettis G.S."/>
        </authorList>
    </citation>
    <scope>NUCLEOTIDE SEQUENCE [LARGE SCALE GENOMIC DNA]</scope>
    <source>
        <strain evidence="2 3">88-35</strain>
    </source>
</reference>
<feature type="region of interest" description="Disordered" evidence="1">
    <location>
        <begin position="1"/>
        <end position="21"/>
    </location>
</feature>
<dbReference type="Proteomes" id="UP000318720">
    <property type="component" value="Unassembled WGS sequence"/>
</dbReference>
<evidence type="ECO:0000313" key="3">
    <source>
        <dbReference type="Proteomes" id="UP000318720"/>
    </source>
</evidence>
<evidence type="ECO:0000313" key="2">
    <source>
        <dbReference type="EMBL" id="TQE17842.1"/>
    </source>
</evidence>
<gene>
    <name evidence="2" type="ORF">Sipo8835_41280</name>
</gene>
<dbReference type="RefSeq" id="WP_009316401.1">
    <property type="nucleotide sequence ID" value="NZ_CP182305.1"/>
</dbReference>
<proteinExistence type="predicted"/>
<sequence length="59" mass="6546">MTRDIKEKPAPRVTETGWAKARRLRDRKVRTCVAAVADETAVPPAARTGAEWNIVKGED</sequence>
<comment type="caution">
    <text evidence="2">The sequence shown here is derived from an EMBL/GenBank/DDBJ whole genome shotgun (WGS) entry which is preliminary data.</text>
</comment>
<protein>
    <submittedName>
        <fullName evidence="2">Uncharacterized protein</fullName>
    </submittedName>
</protein>
<evidence type="ECO:0000256" key="1">
    <source>
        <dbReference type="SAM" id="MobiDB-lite"/>
    </source>
</evidence>
<dbReference type="GeneID" id="301701747"/>
<dbReference type="EMBL" id="SPAZ01000334">
    <property type="protein sequence ID" value="TQE17842.1"/>
    <property type="molecule type" value="Genomic_DNA"/>
</dbReference>
<feature type="compositionally biased region" description="Basic and acidic residues" evidence="1">
    <location>
        <begin position="1"/>
        <end position="10"/>
    </location>
</feature>
<dbReference type="AlphaFoldDB" id="A0A540Q148"/>